<dbReference type="EMBL" id="CH916366">
    <property type="protein sequence ID" value="EDV96871.1"/>
    <property type="molecule type" value="Genomic_DNA"/>
</dbReference>
<dbReference type="HOGENOM" id="CLU_435641_0_0_1"/>
<evidence type="ECO:0000313" key="3">
    <source>
        <dbReference type="EMBL" id="EDV96871.1"/>
    </source>
</evidence>
<dbReference type="OrthoDB" id="6600770at2759"/>
<feature type="region of interest" description="Disordered" evidence="2">
    <location>
        <begin position="268"/>
        <end position="303"/>
    </location>
</feature>
<evidence type="ECO:0000313" key="4">
    <source>
        <dbReference type="Proteomes" id="UP000001070"/>
    </source>
</evidence>
<keyword evidence="1" id="KW-0175">Coiled coil</keyword>
<feature type="region of interest" description="Disordered" evidence="2">
    <location>
        <begin position="388"/>
        <end position="410"/>
    </location>
</feature>
<proteinExistence type="predicted"/>
<keyword evidence="4" id="KW-1185">Reference proteome</keyword>
<feature type="region of interest" description="Disordered" evidence="2">
    <location>
        <begin position="58"/>
        <end position="105"/>
    </location>
</feature>
<dbReference type="Proteomes" id="UP000001070">
    <property type="component" value="Unassembled WGS sequence"/>
</dbReference>
<dbReference type="InParanoid" id="B4J116"/>
<dbReference type="PhylomeDB" id="B4J116"/>
<name>B4J116_DROGR</name>
<feature type="region of interest" description="Disordered" evidence="2">
    <location>
        <begin position="481"/>
        <end position="548"/>
    </location>
</feature>
<feature type="compositionally biased region" description="Low complexity" evidence="2">
    <location>
        <begin position="483"/>
        <end position="504"/>
    </location>
</feature>
<organism evidence="4">
    <name type="scientific">Drosophila grimshawi</name>
    <name type="common">Hawaiian fruit fly</name>
    <name type="synonym">Idiomyia grimshawi</name>
    <dbReference type="NCBI Taxonomy" id="7222"/>
    <lineage>
        <taxon>Eukaryota</taxon>
        <taxon>Metazoa</taxon>
        <taxon>Ecdysozoa</taxon>
        <taxon>Arthropoda</taxon>
        <taxon>Hexapoda</taxon>
        <taxon>Insecta</taxon>
        <taxon>Pterygota</taxon>
        <taxon>Neoptera</taxon>
        <taxon>Endopterygota</taxon>
        <taxon>Diptera</taxon>
        <taxon>Brachycera</taxon>
        <taxon>Muscomorpha</taxon>
        <taxon>Ephydroidea</taxon>
        <taxon>Drosophilidae</taxon>
        <taxon>Drosophila</taxon>
        <taxon>Hawaiian Drosophila</taxon>
    </lineage>
</organism>
<accession>B4J116</accession>
<feature type="region of interest" description="Disordered" evidence="2">
    <location>
        <begin position="598"/>
        <end position="626"/>
    </location>
</feature>
<evidence type="ECO:0000256" key="1">
    <source>
        <dbReference type="SAM" id="Coils"/>
    </source>
</evidence>
<sequence>MQTLAAVGAAGAASAAAEAPDFDFQMPCRYFKSSFARSLSLNNNNNNNSISLTLAKKSPQIEAKQQQQQQQQESAQESPCLTPPPALPARRHTSASNNNNNNCFTHFNAAPANQLQQQQQQLQQLQRNLNLAVSWSMQDASCHVAAPNNSYNNLPQQQQHQPATATATATATVAATHEQTLNVEAVILQNQVDTLHWQLKQTETNCEMYRAVMEEVARFFERYQQQQQLQQQQQQQLQQQQQQQQQRQPPSNRYSLIGVGEQISRSKSLHHVVQGVQSDPNGCVDHPTGGGSNNMSSSAASNSASYLRARSSTNLMLNKSMLTMNEEHSYESIAPAGSYNAFKDFTWRRSPKKLGGCKTRLSSAEAAEEKLNQEAFRLARTIRNLLHTSEQQPDLTQPRHSMAGGVGHRLGKHQLTNNSVLTIHSPPLHNSTSIDANPGKNDNNNNNNNNNININSNGSNSNAPSSAEMLFLRSNTMRDSRLSLRSSTDSSVHSTISSTASSSSKIETDEEITANNNNSSISSNNNNNNKPIKPAGNGSSTEDESGFSSISSFHDVGLPLSSTLIAGRLSLSTESRNSTLKSALNAVGVPLQPLQAQPLQQPMQPQHSPPQQPSQSPAKTYRNANRYQRFSTLSNEDAAAVLWV</sequence>
<dbReference type="AlphaFoldDB" id="B4J116"/>
<protein>
    <submittedName>
        <fullName evidence="3">GH14977</fullName>
    </submittedName>
</protein>
<dbReference type="KEGG" id="dgr:6559014"/>
<feature type="compositionally biased region" description="Polar residues" evidence="2">
    <location>
        <begin position="422"/>
        <end position="434"/>
    </location>
</feature>
<feature type="compositionally biased region" description="Low complexity" evidence="2">
    <location>
        <begin position="435"/>
        <end position="465"/>
    </location>
</feature>
<dbReference type="eggNOG" id="ENOG502S4RK">
    <property type="taxonomic scope" value="Eukaryota"/>
</dbReference>
<dbReference type="OMA" id="TCFREFT"/>
<dbReference type="PANTHER" id="PTHR36911">
    <property type="entry name" value="LIM ZINC-BINDING DOMAIN-CONTAINING PROTEIN-RELATED"/>
    <property type="match status" value="1"/>
</dbReference>
<feature type="compositionally biased region" description="Polar residues" evidence="2">
    <location>
        <begin position="388"/>
        <end position="399"/>
    </location>
</feature>
<evidence type="ECO:0000256" key="2">
    <source>
        <dbReference type="SAM" id="MobiDB-lite"/>
    </source>
</evidence>
<feature type="compositionally biased region" description="Low complexity" evidence="2">
    <location>
        <begin position="293"/>
        <end position="303"/>
    </location>
</feature>
<feature type="compositionally biased region" description="Low complexity" evidence="2">
    <location>
        <begin position="94"/>
        <end position="105"/>
    </location>
</feature>
<reference evidence="3 4" key="1">
    <citation type="journal article" date="2007" name="Nature">
        <title>Evolution of genes and genomes on the Drosophila phylogeny.</title>
        <authorList>
            <consortium name="Drosophila 12 Genomes Consortium"/>
            <person name="Clark A.G."/>
            <person name="Eisen M.B."/>
            <person name="Smith D.R."/>
            <person name="Bergman C.M."/>
            <person name="Oliver B."/>
            <person name="Markow T.A."/>
            <person name="Kaufman T.C."/>
            <person name="Kellis M."/>
            <person name="Gelbart W."/>
            <person name="Iyer V.N."/>
            <person name="Pollard D.A."/>
            <person name="Sackton T.B."/>
            <person name="Larracuente A.M."/>
            <person name="Singh N.D."/>
            <person name="Abad J.P."/>
            <person name="Abt D.N."/>
            <person name="Adryan B."/>
            <person name="Aguade M."/>
            <person name="Akashi H."/>
            <person name="Anderson W.W."/>
            <person name="Aquadro C.F."/>
            <person name="Ardell D.H."/>
            <person name="Arguello R."/>
            <person name="Artieri C.G."/>
            <person name="Barbash D.A."/>
            <person name="Barker D."/>
            <person name="Barsanti P."/>
            <person name="Batterham P."/>
            <person name="Batzoglou S."/>
            <person name="Begun D."/>
            <person name="Bhutkar A."/>
            <person name="Blanco E."/>
            <person name="Bosak S.A."/>
            <person name="Bradley R.K."/>
            <person name="Brand A.D."/>
            <person name="Brent M.R."/>
            <person name="Brooks A.N."/>
            <person name="Brown R.H."/>
            <person name="Butlin R.K."/>
            <person name="Caggese C."/>
            <person name="Calvi B.R."/>
            <person name="Bernardo de Carvalho A."/>
            <person name="Caspi A."/>
            <person name="Castrezana S."/>
            <person name="Celniker S.E."/>
            <person name="Chang J.L."/>
            <person name="Chapple C."/>
            <person name="Chatterji S."/>
            <person name="Chinwalla A."/>
            <person name="Civetta A."/>
            <person name="Clifton S.W."/>
            <person name="Comeron J.M."/>
            <person name="Costello J.C."/>
            <person name="Coyne J.A."/>
            <person name="Daub J."/>
            <person name="David R.G."/>
            <person name="Delcher A.L."/>
            <person name="Delehaunty K."/>
            <person name="Do C.B."/>
            <person name="Ebling H."/>
            <person name="Edwards K."/>
            <person name="Eickbush T."/>
            <person name="Evans J.D."/>
            <person name="Filipski A."/>
            <person name="Findeiss S."/>
            <person name="Freyhult E."/>
            <person name="Fulton L."/>
            <person name="Fulton R."/>
            <person name="Garcia A.C."/>
            <person name="Gardiner A."/>
            <person name="Garfield D.A."/>
            <person name="Garvin B.E."/>
            <person name="Gibson G."/>
            <person name="Gilbert D."/>
            <person name="Gnerre S."/>
            <person name="Godfrey J."/>
            <person name="Good R."/>
            <person name="Gotea V."/>
            <person name="Gravely B."/>
            <person name="Greenberg A.J."/>
            <person name="Griffiths-Jones S."/>
            <person name="Gross S."/>
            <person name="Guigo R."/>
            <person name="Gustafson E.A."/>
            <person name="Haerty W."/>
            <person name="Hahn M.W."/>
            <person name="Halligan D.L."/>
            <person name="Halpern A.L."/>
            <person name="Halter G.M."/>
            <person name="Han M.V."/>
            <person name="Heger A."/>
            <person name="Hillier L."/>
            <person name="Hinrichs A.S."/>
            <person name="Holmes I."/>
            <person name="Hoskins R.A."/>
            <person name="Hubisz M.J."/>
            <person name="Hultmark D."/>
            <person name="Huntley M.A."/>
            <person name="Jaffe D.B."/>
            <person name="Jagadeeshan S."/>
            <person name="Jeck W.R."/>
            <person name="Johnson J."/>
            <person name="Jones C.D."/>
            <person name="Jordan W.C."/>
            <person name="Karpen G.H."/>
            <person name="Kataoka E."/>
            <person name="Keightley P.D."/>
            <person name="Kheradpour P."/>
            <person name="Kirkness E.F."/>
            <person name="Koerich L.B."/>
            <person name="Kristiansen K."/>
            <person name="Kudrna D."/>
            <person name="Kulathinal R.J."/>
            <person name="Kumar S."/>
            <person name="Kwok R."/>
            <person name="Lander E."/>
            <person name="Langley C.H."/>
            <person name="Lapoint R."/>
            <person name="Lazzaro B.P."/>
            <person name="Lee S.J."/>
            <person name="Levesque L."/>
            <person name="Li R."/>
            <person name="Lin C.F."/>
            <person name="Lin M.F."/>
            <person name="Lindblad-Toh K."/>
            <person name="Llopart A."/>
            <person name="Long M."/>
            <person name="Low L."/>
            <person name="Lozovsky E."/>
            <person name="Lu J."/>
            <person name="Luo M."/>
            <person name="Machado C.A."/>
            <person name="Makalowski W."/>
            <person name="Marzo M."/>
            <person name="Matsuda M."/>
            <person name="Matzkin L."/>
            <person name="McAllister B."/>
            <person name="McBride C.S."/>
            <person name="McKernan B."/>
            <person name="McKernan K."/>
            <person name="Mendez-Lago M."/>
            <person name="Minx P."/>
            <person name="Mollenhauer M.U."/>
            <person name="Montooth K."/>
            <person name="Mount S.M."/>
            <person name="Mu X."/>
            <person name="Myers E."/>
            <person name="Negre B."/>
            <person name="Newfeld S."/>
            <person name="Nielsen R."/>
            <person name="Noor M.A."/>
            <person name="O'Grady P."/>
            <person name="Pachter L."/>
            <person name="Papaceit M."/>
            <person name="Parisi M.J."/>
            <person name="Parisi M."/>
            <person name="Parts L."/>
            <person name="Pedersen J.S."/>
            <person name="Pesole G."/>
            <person name="Phillippy A.M."/>
            <person name="Ponting C.P."/>
            <person name="Pop M."/>
            <person name="Porcelli D."/>
            <person name="Powell J.R."/>
            <person name="Prohaska S."/>
            <person name="Pruitt K."/>
            <person name="Puig M."/>
            <person name="Quesneville H."/>
            <person name="Ram K.R."/>
            <person name="Rand D."/>
            <person name="Rasmussen M.D."/>
            <person name="Reed L.K."/>
            <person name="Reenan R."/>
            <person name="Reily A."/>
            <person name="Remington K.A."/>
            <person name="Rieger T.T."/>
            <person name="Ritchie M.G."/>
            <person name="Robin C."/>
            <person name="Rogers Y.H."/>
            <person name="Rohde C."/>
            <person name="Rozas J."/>
            <person name="Rubenfield M.J."/>
            <person name="Ruiz A."/>
            <person name="Russo S."/>
            <person name="Salzberg S.L."/>
            <person name="Sanchez-Gracia A."/>
            <person name="Saranga D.J."/>
            <person name="Sato H."/>
            <person name="Schaeffer S.W."/>
            <person name="Schatz M.C."/>
            <person name="Schlenke T."/>
            <person name="Schwartz R."/>
            <person name="Segarra C."/>
            <person name="Singh R.S."/>
            <person name="Sirot L."/>
            <person name="Sirota M."/>
            <person name="Sisneros N.B."/>
            <person name="Smith C.D."/>
            <person name="Smith T.F."/>
            <person name="Spieth J."/>
            <person name="Stage D.E."/>
            <person name="Stark A."/>
            <person name="Stephan W."/>
            <person name="Strausberg R.L."/>
            <person name="Strempel S."/>
            <person name="Sturgill D."/>
            <person name="Sutton G."/>
            <person name="Sutton G.G."/>
            <person name="Tao W."/>
            <person name="Teichmann S."/>
            <person name="Tobari Y.N."/>
            <person name="Tomimura Y."/>
            <person name="Tsolas J.M."/>
            <person name="Valente V.L."/>
            <person name="Venter E."/>
            <person name="Venter J.C."/>
            <person name="Vicario S."/>
            <person name="Vieira F.G."/>
            <person name="Vilella A.J."/>
            <person name="Villasante A."/>
            <person name="Walenz B."/>
            <person name="Wang J."/>
            <person name="Wasserman M."/>
            <person name="Watts T."/>
            <person name="Wilson D."/>
            <person name="Wilson R.K."/>
            <person name="Wing R.A."/>
            <person name="Wolfner M.F."/>
            <person name="Wong A."/>
            <person name="Wong G.K."/>
            <person name="Wu C.I."/>
            <person name="Wu G."/>
            <person name="Yamamoto D."/>
            <person name="Yang H.P."/>
            <person name="Yang S.P."/>
            <person name="Yorke J.A."/>
            <person name="Yoshida K."/>
            <person name="Zdobnov E."/>
            <person name="Zhang P."/>
            <person name="Zhang Y."/>
            <person name="Zimin A.V."/>
            <person name="Baldwin J."/>
            <person name="Abdouelleil A."/>
            <person name="Abdulkadir J."/>
            <person name="Abebe A."/>
            <person name="Abera B."/>
            <person name="Abreu J."/>
            <person name="Acer S.C."/>
            <person name="Aftuck L."/>
            <person name="Alexander A."/>
            <person name="An P."/>
            <person name="Anderson E."/>
            <person name="Anderson S."/>
            <person name="Arachi H."/>
            <person name="Azer M."/>
            <person name="Bachantsang P."/>
            <person name="Barry A."/>
            <person name="Bayul T."/>
            <person name="Berlin A."/>
            <person name="Bessette D."/>
            <person name="Bloom T."/>
            <person name="Blye J."/>
            <person name="Boguslavskiy L."/>
            <person name="Bonnet C."/>
            <person name="Boukhgalter B."/>
            <person name="Bourzgui I."/>
            <person name="Brown A."/>
            <person name="Cahill P."/>
            <person name="Channer S."/>
            <person name="Cheshatsang Y."/>
            <person name="Chuda L."/>
            <person name="Citroen M."/>
            <person name="Collymore A."/>
            <person name="Cooke P."/>
            <person name="Costello M."/>
            <person name="D'Aco K."/>
            <person name="Daza R."/>
            <person name="De Haan G."/>
            <person name="DeGray S."/>
            <person name="DeMaso C."/>
            <person name="Dhargay N."/>
            <person name="Dooley K."/>
            <person name="Dooley E."/>
            <person name="Doricent M."/>
            <person name="Dorje P."/>
            <person name="Dorjee K."/>
            <person name="Dupes A."/>
            <person name="Elong R."/>
            <person name="Falk J."/>
            <person name="Farina A."/>
            <person name="Faro S."/>
            <person name="Ferguson D."/>
            <person name="Fisher S."/>
            <person name="Foley C.D."/>
            <person name="Franke A."/>
            <person name="Friedrich D."/>
            <person name="Gadbois L."/>
            <person name="Gearin G."/>
            <person name="Gearin C.R."/>
            <person name="Giannoukos G."/>
            <person name="Goode T."/>
            <person name="Graham J."/>
            <person name="Grandbois E."/>
            <person name="Grewal S."/>
            <person name="Gyaltsen K."/>
            <person name="Hafez N."/>
            <person name="Hagos B."/>
            <person name="Hall J."/>
            <person name="Henson C."/>
            <person name="Hollinger A."/>
            <person name="Honan T."/>
            <person name="Huard M.D."/>
            <person name="Hughes L."/>
            <person name="Hurhula B."/>
            <person name="Husby M.E."/>
            <person name="Kamat A."/>
            <person name="Kanga B."/>
            <person name="Kashin S."/>
            <person name="Khazanovich D."/>
            <person name="Kisner P."/>
            <person name="Lance K."/>
            <person name="Lara M."/>
            <person name="Lee W."/>
            <person name="Lennon N."/>
            <person name="Letendre F."/>
            <person name="LeVine R."/>
            <person name="Lipovsky A."/>
            <person name="Liu X."/>
            <person name="Liu J."/>
            <person name="Liu S."/>
            <person name="Lokyitsang T."/>
            <person name="Lokyitsang Y."/>
            <person name="Lubonja R."/>
            <person name="Lui A."/>
            <person name="MacDonald P."/>
            <person name="Magnisalis V."/>
            <person name="Maru K."/>
            <person name="Matthews C."/>
            <person name="McCusker W."/>
            <person name="McDonough S."/>
            <person name="Mehta T."/>
            <person name="Meldrim J."/>
            <person name="Meneus L."/>
            <person name="Mihai O."/>
            <person name="Mihalev A."/>
            <person name="Mihova T."/>
            <person name="Mittelman R."/>
            <person name="Mlenga V."/>
            <person name="Montmayeur A."/>
            <person name="Mulrain L."/>
            <person name="Navidi A."/>
            <person name="Naylor J."/>
            <person name="Negash T."/>
            <person name="Nguyen T."/>
            <person name="Nguyen N."/>
            <person name="Nicol R."/>
            <person name="Norbu C."/>
            <person name="Norbu N."/>
            <person name="Novod N."/>
            <person name="O'Neill B."/>
            <person name="Osman S."/>
            <person name="Markiewicz E."/>
            <person name="Oyono O.L."/>
            <person name="Patti C."/>
            <person name="Phunkhang P."/>
            <person name="Pierre F."/>
            <person name="Priest M."/>
            <person name="Raghuraman S."/>
            <person name="Rege F."/>
            <person name="Reyes R."/>
            <person name="Rise C."/>
            <person name="Rogov P."/>
            <person name="Ross K."/>
            <person name="Ryan E."/>
            <person name="Settipalli S."/>
            <person name="Shea T."/>
            <person name="Sherpa N."/>
            <person name="Shi L."/>
            <person name="Shih D."/>
            <person name="Sparrow T."/>
            <person name="Spaulding J."/>
            <person name="Stalker J."/>
            <person name="Stange-Thomann N."/>
            <person name="Stavropoulos S."/>
            <person name="Stone C."/>
            <person name="Strader C."/>
            <person name="Tesfaye S."/>
            <person name="Thomson T."/>
            <person name="Thoulutsang Y."/>
            <person name="Thoulutsang D."/>
            <person name="Topham K."/>
            <person name="Topping I."/>
            <person name="Tsamla T."/>
            <person name="Vassiliev H."/>
            <person name="Vo A."/>
            <person name="Wangchuk T."/>
            <person name="Wangdi T."/>
            <person name="Weiand M."/>
            <person name="Wilkinson J."/>
            <person name="Wilson A."/>
            <person name="Yadav S."/>
            <person name="Young G."/>
            <person name="Yu Q."/>
            <person name="Zembek L."/>
            <person name="Zhong D."/>
            <person name="Zimmer A."/>
            <person name="Zwirko Z."/>
            <person name="Jaffe D.B."/>
            <person name="Alvarez P."/>
            <person name="Brockman W."/>
            <person name="Butler J."/>
            <person name="Chin C."/>
            <person name="Gnerre S."/>
            <person name="Grabherr M."/>
            <person name="Kleber M."/>
            <person name="Mauceli E."/>
            <person name="MacCallum I."/>
        </authorList>
    </citation>
    <scope>NUCLEOTIDE SEQUENCE [LARGE SCALE GENOMIC DNA]</scope>
    <source>
        <strain evidence="4">Tucson 15287-2541.00</strain>
    </source>
</reference>
<gene>
    <name evidence="3" type="primary">Dgri\GH14977</name>
    <name evidence="3" type="ORF">Dgri_GH14977</name>
</gene>
<feature type="coiled-coil region" evidence="1">
    <location>
        <begin position="220"/>
        <end position="247"/>
    </location>
</feature>
<feature type="region of interest" description="Disordered" evidence="2">
    <location>
        <begin position="422"/>
        <end position="465"/>
    </location>
</feature>
<feature type="compositionally biased region" description="Low complexity" evidence="2">
    <location>
        <begin position="515"/>
        <end position="529"/>
    </location>
</feature>
<dbReference type="FunCoup" id="B4J116">
    <property type="interactions" value="26"/>
</dbReference>